<sequence>MDSTLLPRPNTFAGLSLILDRVAERRDETVWVNAQSASADARYILLDGLGETYLQHGREALRWLDAREREDLLGDLKASLLGFADERPHFMLSVDDGDRAAALETQLGARRVGLREAGLSLPADEAGLFAYAKGLAHWQRETQFCARCGAPLVLVAAGHRAQCTNTGCGRLHFPRTDAAIIVLVEHEGACLLGRQAGWPEGRYSTLAGFVEPGEALEDAVRREVAEESGVVVGDVHYHSSQPWPLPASLMVGFFAKAISPTIRLRDDELEDARWFTPQQIVDGLADGSFLPSPPLSVSYRLLSHWLHLRAGLDLDTLSEEARRARKTTAQH</sequence>
<evidence type="ECO:0000256" key="5">
    <source>
        <dbReference type="ARBA" id="ARBA00022723"/>
    </source>
</evidence>
<dbReference type="CDD" id="cd03429">
    <property type="entry name" value="NUDIX_NADH_pyrophosphatase_Nudt13"/>
    <property type="match status" value="1"/>
</dbReference>
<evidence type="ECO:0000256" key="4">
    <source>
        <dbReference type="ARBA" id="ARBA00012381"/>
    </source>
</evidence>
<dbReference type="InterPro" id="IPR049734">
    <property type="entry name" value="NudC-like_C"/>
</dbReference>
<proteinExistence type="inferred from homology"/>
<evidence type="ECO:0000313" key="11">
    <source>
        <dbReference type="EMBL" id="MFK2916185.1"/>
    </source>
</evidence>
<protein>
    <recommendedName>
        <fullName evidence="4">NAD(+) diphosphatase</fullName>
        <ecNumber evidence="4">3.6.1.22</ecNumber>
    </recommendedName>
</protein>
<comment type="cofactor">
    <cofactor evidence="1">
        <name>Mg(2+)</name>
        <dbReference type="ChEBI" id="CHEBI:18420"/>
    </cofactor>
</comment>
<keyword evidence="8" id="KW-0520">NAD</keyword>
<comment type="cofactor">
    <cofactor evidence="2">
        <name>Zn(2+)</name>
        <dbReference type="ChEBI" id="CHEBI:29105"/>
    </cofactor>
</comment>
<evidence type="ECO:0000256" key="9">
    <source>
        <dbReference type="ARBA" id="ARBA00023679"/>
    </source>
</evidence>
<evidence type="ECO:0000256" key="8">
    <source>
        <dbReference type="ARBA" id="ARBA00023027"/>
    </source>
</evidence>
<evidence type="ECO:0000313" key="12">
    <source>
        <dbReference type="Proteomes" id="UP001620408"/>
    </source>
</evidence>
<dbReference type="GO" id="GO:0016787">
    <property type="term" value="F:hydrolase activity"/>
    <property type="evidence" value="ECO:0007669"/>
    <property type="project" value="UniProtKB-KW"/>
</dbReference>
<dbReference type="PANTHER" id="PTHR42904:SF6">
    <property type="entry name" value="NAD-CAPPED RNA HYDROLASE NUDT12"/>
    <property type="match status" value="1"/>
</dbReference>
<dbReference type="InterPro" id="IPR000086">
    <property type="entry name" value="NUDIX_hydrolase_dom"/>
</dbReference>
<dbReference type="PROSITE" id="PS00893">
    <property type="entry name" value="NUDIX_BOX"/>
    <property type="match status" value="1"/>
</dbReference>
<evidence type="ECO:0000256" key="1">
    <source>
        <dbReference type="ARBA" id="ARBA00001946"/>
    </source>
</evidence>
<dbReference type="EC" id="3.6.1.22" evidence="4"/>
<feature type="domain" description="Nudix hydrolase" evidence="10">
    <location>
        <begin position="174"/>
        <end position="297"/>
    </location>
</feature>
<evidence type="ECO:0000256" key="6">
    <source>
        <dbReference type="ARBA" id="ARBA00022801"/>
    </source>
</evidence>
<keyword evidence="12" id="KW-1185">Reference proteome</keyword>
<dbReference type="RefSeq" id="WP_379984840.1">
    <property type="nucleotide sequence ID" value="NZ_JADIKD010000006.1"/>
</dbReference>
<keyword evidence="6 11" id="KW-0378">Hydrolase</keyword>
<dbReference type="PANTHER" id="PTHR42904">
    <property type="entry name" value="NUDIX HYDROLASE, NUDC SUBFAMILY"/>
    <property type="match status" value="1"/>
</dbReference>
<comment type="caution">
    <text evidence="11">The sequence shown here is derived from an EMBL/GenBank/DDBJ whole genome shotgun (WGS) entry which is preliminary data.</text>
</comment>
<dbReference type="InterPro" id="IPR015797">
    <property type="entry name" value="NUDIX_hydrolase-like_dom_sf"/>
</dbReference>
<organism evidence="11 12">
    <name type="scientific">Dyella koreensis</name>
    <dbReference type="NCBI Taxonomy" id="311235"/>
    <lineage>
        <taxon>Bacteria</taxon>
        <taxon>Pseudomonadati</taxon>
        <taxon>Pseudomonadota</taxon>
        <taxon>Gammaproteobacteria</taxon>
        <taxon>Lysobacterales</taxon>
        <taxon>Rhodanobacteraceae</taxon>
        <taxon>Dyella</taxon>
    </lineage>
</organism>
<dbReference type="Gene3D" id="3.90.79.10">
    <property type="entry name" value="Nucleoside Triphosphate Pyrophosphohydrolase"/>
    <property type="match status" value="1"/>
</dbReference>
<reference evidence="11 12" key="1">
    <citation type="submission" date="2020-10" db="EMBL/GenBank/DDBJ databases">
        <title>Phylogeny of dyella-like bacteria.</title>
        <authorList>
            <person name="Fu J."/>
        </authorList>
    </citation>
    <scope>NUCLEOTIDE SEQUENCE [LARGE SCALE GENOMIC DNA]</scope>
    <source>
        <strain evidence="11 12">BB4</strain>
    </source>
</reference>
<dbReference type="Pfam" id="PF00293">
    <property type="entry name" value="NUDIX"/>
    <property type="match status" value="1"/>
</dbReference>
<evidence type="ECO:0000259" key="10">
    <source>
        <dbReference type="PROSITE" id="PS51462"/>
    </source>
</evidence>
<dbReference type="InterPro" id="IPR050241">
    <property type="entry name" value="NAD-cap_RNA_hydrolase_NudC"/>
</dbReference>
<dbReference type="Gene3D" id="3.90.79.20">
    <property type="match status" value="1"/>
</dbReference>
<accession>A0ABW8JZV0</accession>
<dbReference type="InterPro" id="IPR015375">
    <property type="entry name" value="NADH_PPase-like_N"/>
</dbReference>
<keyword evidence="7" id="KW-0460">Magnesium</keyword>
<dbReference type="NCBIfam" id="NF001299">
    <property type="entry name" value="PRK00241.1"/>
    <property type="match status" value="1"/>
</dbReference>
<name>A0ABW8JZV0_9GAMM</name>
<dbReference type="InterPro" id="IPR015376">
    <property type="entry name" value="Znr_NADH_PPase"/>
</dbReference>
<keyword evidence="5" id="KW-0479">Metal-binding</keyword>
<comment type="similarity">
    <text evidence="3">Belongs to the Nudix hydrolase family. NudC subfamily.</text>
</comment>
<dbReference type="Proteomes" id="UP001620408">
    <property type="component" value="Unassembled WGS sequence"/>
</dbReference>
<evidence type="ECO:0000256" key="7">
    <source>
        <dbReference type="ARBA" id="ARBA00022842"/>
    </source>
</evidence>
<dbReference type="Pfam" id="PF09296">
    <property type="entry name" value="NUDIX-like"/>
    <property type="match status" value="1"/>
</dbReference>
<dbReference type="Pfam" id="PF09297">
    <property type="entry name" value="Zn_ribbon_NUD"/>
    <property type="match status" value="1"/>
</dbReference>
<evidence type="ECO:0000256" key="2">
    <source>
        <dbReference type="ARBA" id="ARBA00001947"/>
    </source>
</evidence>
<dbReference type="EMBL" id="JADIKD010000006">
    <property type="protein sequence ID" value="MFK2916185.1"/>
    <property type="molecule type" value="Genomic_DNA"/>
</dbReference>
<evidence type="ECO:0000256" key="3">
    <source>
        <dbReference type="ARBA" id="ARBA00009595"/>
    </source>
</evidence>
<dbReference type="PROSITE" id="PS51462">
    <property type="entry name" value="NUDIX"/>
    <property type="match status" value="1"/>
</dbReference>
<dbReference type="InterPro" id="IPR020084">
    <property type="entry name" value="NUDIX_hydrolase_CS"/>
</dbReference>
<gene>
    <name evidence="11" type="primary">nudC</name>
    <name evidence="11" type="ORF">ISS97_02820</name>
</gene>
<dbReference type="SUPFAM" id="SSF55811">
    <property type="entry name" value="Nudix"/>
    <property type="match status" value="1"/>
</dbReference>
<comment type="catalytic activity">
    <reaction evidence="9">
        <text>a 5'-end NAD(+)-phospho-ribonucleoside in mRNA + H2O = a 5'-end phospho-adenosine-phospho-ribonucleoside in mRNA + beta-nicotinamide D-ribonucleotide + 2 H(+)</text>
        <dbReference type="Rhea" id="RHEA:60876"/>
        <dbReference type="Rhea" id="RHEA-COMP:15698"/>
        <dbReference type="Rhea" id="RHEA-COMP:15719"/>
        <dbReference type="ChEBI" id="CHEBI:14649"/>
        <dbReference type="ChEBI" id="CHEBI:15377"/>
        <dbReference type="ChEBI" id="CHEBI:15378"/>
        <dbReference type="ChEBI" id="CHEBI:144029"/>
        <dbReference type="ChEBI" id="CHEBI:144051"/>
    </reaction>
    <physiologicalReaction direction="left-to-right" evidence="9">
        <dbReference type="Rhea" id="RHEA:60877"/>
    </physiologicalReaction>
</comment>